<keyword evidence="1" id="KW-1133">Transmembrane helix</keyword>
<evidence type="ECO:0000313" key="2">
    <source>
        <dbReference type="EMBL" id="SHN70628.1"/>
    </source>
</evidence>
<keyword evidence="1" id="KW-0472">Membrane</keyword>
<evidence type="ECO:0000313" key="3">
    <source>
        <dbReference type="Proteomes" id="UP000184096"/>
    </source>
</evidence>
<keyword evidence="3" id="KW-1185">Reference proteome</keyword>
<evidence type="ECO:0000256" key="1">
    <source>
        <dbReference type="SAM" id="Phobius"/>
    </source>
</evidence>
<sequence length="184" mass="18772">MNFAAALRKALVSSPIIAGAIYAGLVVVCLVVAASSLIDLFNQRASVASAAAMLEQLEGRKPPSADKRSGEAGVPSGSAFLEGATVTVAGAALLQRVAAAVTKAGGNVLSSQLDVQGGPNAKAGFVSMVANCELEQAALQSLLYDLEAGMPFLFVDQLDIQVATPGEGKLRFLLGVSAQWQGVR</sequence>
<accession>A0A1M7TJ29</accession>
<organism evidence="2 3">
    <name type="scientific">Bradyrhizobium erythrophlei</name>
    <dbReference type="NCBI Taxonomy" id="1437360"/>
    <lineage>
        <taxon>Bacteria</taxon>
        <taxon>Pseudomonadati</taxon>
        <taxon>Pseudomonadota</taxon>
        <taxon>Alphaproteobacteria</taxon>
        <taxon>Hyphomicrobiales</taxon>
        <taxon>Nitrobacteraceae</taxon>
        <taxon>Bradyrhizobium</taxon>
    </lineage>
</organism>
<feature type="transmembrane region" description="Helical" evidence="1">
    <location>
        <begin position="16"/>
        <end position="38"/>
    </location>
</feature>
<proteinExistence type="predicted"/>
<dbReference type="NCBIfam" id="NF040576">
    <property type="entry name" value="T2SS_GspM_XpsM"/>
    <property type="match status" value="1"/>
</dbReference>
<dbReference type="AlphaFoldDB" id="A0A1M7TJ29"/>
<dbReference type="Proteomes" id="UP000184096">
    <property type="component" value="Chromosome I"/>
</dbReference>
<dbReference type="Pfam" id="PF10741">
    <property type="entry name" value="T2SSM_b"/>
    <property type="match status" value="1"/>
</dbReference>
<dbReference type="EMBL" id="LT670849">
    <property type="protein sequence ID" value="SHN70628.1"/>
    <property type="molecule type" value="Genomic_DNA"/>
</dbReference>
<gene>
    <name evidence="2" type="ORF">SAMN05444170_1791</name>
</gene>
<dbReference type="OrthoDB" id="8228433at2"/>
<name>A0A1M7TJ29_9BRAD</name>
<keyword evidence="1" id="KW-0812">Transmembrane</keyword>
<protein>
    <submittedName>
        <fullName evidence="2">General secretion pathway protein M</fullName>
    </submittedName>
</protein>
<reference evidence="3" key="1">
    <citation type="submission" date="2016-11" db="EMBL/GenBank/DDBJ databases">
        <authorList>
            <person name="Varghese N."/>
            <person name="Submissions S."/>
        </authorList>
    </citation>
    <scope>NUCLEOTIDE SEQUENCE [LARGE SCALE GENOMIC DNA]</scope>
    <source>
        <strain evidence="3">GAS401</strain>
    </source>
</reference>
<dbReference type="InterPro" id="IPR034756">
    <property type="entry name" value="T2SSM_b"/>
</dbReference>